<sequence>MREFILDFVGWDGALGTGTDAMIYFSIAMFATILFGIRMAMMMLGGDTDTDLIGGDALDAHDIDAMDTGESFNVFSLLSITAFFMGTGWMGLAARISFGLSGPMSLLVSVGFGMAMMLLSTVGIMYVKRLEGTNEYDVKTGIGRTAKVYLTIPGGAKGMGQIEISISGRRKVMKAMTKGETELNAFDMVEVIEVGDDEVFWVKPCHEAVGQG</sequence>
<feature type="transmembrane region" description="Helical" evidence="1">
    <location>
        <begin position="74"/>
        <end position="94"/>
    </location>
</feature>
<dbReference type="OrthoDB" id="289477at2"/>
<dbReference type="Proteomes" id="UP000317369">
    <property type="component" value="Chromosome"/>
</dbReference>
<gene>
    <name evidence="2" type="ORF">KS4_36800</name>
</gene>
<accession>A0A517YZD8</accession>
<keyword evidence="1" id="KW-0812">Transmembrane</keyword>
<feature type="transmembrane region" description="Helical" evidence="1">
    <location>
        <begin position="106"/>
        <end position="127"/>
    </location>
</feature>
<organism evidence="2 3">
    <name type="scientific">Poriferisphaera corsica</name>
    <dbReference type="NCBI Taxonomy" id="2528020"/>
    <lineage>
        <taxon>Bacteria</taxon>
        <taxon>Pseudomonadati</taxon>
        <taxon>Planctomycetota</taxon>
        <taxon>Phycisphaerae</taxon>
        <taxon>Phycisphaerales</taxon>
        <taxon>Phycisphaeraceae</taxon>
        <taxon>Poriferisphaera</taxon>
    </lineage>
</organism>
<keyword evidence="1" id="KW-0472">Membrane</keyword>
<dbReference type="RefSeq" id="WP_145081197.1">
    <property type="nucleotide sequence ID" value="NZ_CP036425.1"/>
</dbReference>
<dbReference type="InterPro" id="IPR012340">
    <property type="entry name" value="NA-bd_OB-fold"/>
</dbReference>
<keyword evidence="1" id="KW-1133">Transmembrane helix</keyword>
<reference evidence="2 3" key="1">
    <citation type="submission" date="2019-02" db="EMBL/GenBank/DDBJ databases">
        <title>Deep-cultivation of Planctomycetes and their phenomic and genomic characterization uncovers novel biology.</title>
        <authorList>
            <person name="Wiegand S."/>
            <person name="Jogler M."/>
            <person name="Boedeker C."/>
            <person name="Pinto D."/>
            <person name="Vollmers J."/>
            <person name="Rivas-Marin E."/>
            <person name="Kohn T."/>
            <person name="Peeters S.H."/>
            <person name="Heuer A."/>
            <person name="Rast P."/>
            <person name="Oberbeckmann S."/>
            <person name="Bunk B."/>
            <person name="Jeske O."/>
            <person name="Meyerdierks A."/>
            <person name="Storesund J.E."/>
            <person name="Kallscheuer N."/>
            <person name="Luecker S."/>
            <person name="Lage O.M."/>
            <person name="Pohl T."/>
            <person name="Merkel B.J."/>
            <person name="Hornburger P."/>
            <person name="Mueller R.-W."/>
            <person name="Bruemmer F."/>
            <person name="Labrenz M."/>
            <person name="Spormann A.M."/>
            <person name="Op den Camp H."/>
            <person name="Overmann J."/>
            <person name="Amann R."/>
            <person name="Jetten M.S.M."/>
            <person name="Mascher T."/>
            <person name="Medema M.H."/>
            <person name="Devos D.P."/>
            <person name="Kaster A.-K."/>
            <person name="Ovreas L."/>
            <person name="Rohde M."/>
            <person name="Galperin M.Y."/>
            <person name="Jogler C."/>
        </authorList>
    </citation>
    <scope>NUCLEOTIDE SEQUENCE [LARGE SCALE GENOMIC DNA]</scope>
    <source>
        <strain evidence="2 3">KS4</strain>
    </source>
</reference>
<name>A0A517YZD8_9BACT</name>
<evidence type="ECO:0008006" key="4">
    <source>
        <dbReference type="Google" id="ProtNLM"/>
    </source>
</evidence>
<protein>
    <recommendedName>
        <fullName evidence="4">NfeD-like C-terminal domain-containing protein</fullName>
    </recommendedName>
</protein>
<dbReference type="Gene3D" id="2.40.50.140">
    <property type="entry name" value="Nucleic acid-binding proteins"/>
    <property type="match status" value="1"/>
</dbReference>
<evidence type="ECO:0000313" key="3">
    <source>
        <dbReference type="Proteomes" id="UP000317369"/>
    </source>
</evidence>
<dbReference type="AlphaFoldDB" id="A0A517YZD8"/>
<dbReference type="EMBL" id="CP036425">
    <property type="protein sequence ID" value="QDU35597.1"/>
    <property type="molecule type" value="Genomic_DNA"/>
</dbReference>
<evidence type="ECO:0000313" key="2">
    <source>
        <dbReference type="EMBL" id="QDU35597.1"/>
    </source>
</evidence>
<feature type="transmembrane region" description="Helical" evidence="1">
    <location>
        <begin position="21"/>
        <end position="41"/>
    </location>
</feature>
<evidence type="ECO:0000256" key="1">
    <source>
        <dbReference type="SAM" id="Phobius"/>
    </source>
</evidence>
<dbReference type="KEGG" id="pcor:KS4_36800"/>
<keyword evidence="3" id="KW-1185">Reference proteome</keyword>
<proteinExistence type="predicted"/>